<evidence type="ECO:0000256" key="5">
    <source>
        <dbReference type="ARBA" id="ARBA00022833"/>
    </source>
</evidence>
<dbReference type="PROSITE" id="PS50089">
    <property type="entry name" value="ZF_RING_2"/>
    <property type="match status" value="1"/>
</dbReference>
<dbReference type="SMART" id="SM00184">
    <property type="entry name" value="RING"/>
    <property type="match status" value="1"/>
</dbReference>
<dbReference type="InterPro" id="IPR003137">
    <property type="entry name" value="PA_domain"/>
</dbReference>
<dbReference type="FunFam" id="3.30.40.10:FF:000429">
    <property type="entry name" value="E3 ubiquitin-protein ligase RNF13"/>
    <property type="match status" value="1"/>
</dbReference>
<keyword evidence="2 10" id="KW-0812">Transmembrane</keyword>
<keyword evidence="11" id="KW-0732">Signal</keyword>
<dbReference type="InterPro" id="IPR001841">
    <property type="entry name" value="Znf_RING"/>
</dbReference>
<evidence type="ECO:0000313" key="14">
    <source>
        <dbReference type="Proteomes" id="UP001201812"/>
    </source>
</evidence>
<dbReference type="SUPFAM" id="SSF57850">
    <property type="entry name" value="RING/U-box"/>
    <property type="match status" value="1"/>
</dbReference>
<evidence type="ECO:0000256" key="7">
    <source>
        <dbReference type="ARBA" id="ARBA00023136"/>
    </source>
</evidence>
<feature type="signal peptide" evidence="11">
    <location>
        <begin position="1"/>
        <end position="36"/>
    </location>
</feature>
<evidence type="ECO:0000256" key="4">
    <source>
        <dbReference type="ARBA" id="ARBA00022771"/>
    </source>
</evidence>
<feature type="compositionally biased region" description="Basic and acidic residues" evidence="9">
    <location>
        <begin position="418"/>
        <end position="429"/>
    </location>
</feature>
<feature type="region of interest" description="Disordered" evidence="9">
    <location>
        <begin position="408"/>
        <end position="436"/>
    </location>
</feature>
<keyword evidence="4 8" id="KW-0863">Zinc-finger</keyword>
<proteinExistence type="predicted"/>
<evidence type="ECO:0000259" key="12">
    <source>
        <dbReference type="PROSITE" id="PS50089"/>
    </source>
</evidence>
<feature type="transmembrane region" description="Helical" evidence="10">
    <location>
        <begin position="198"/>
        <end position="222"/>
    </location>
</feature>
<organism evidence="13 14">
    <name type="scientific">Ditylenchus destructor</name>
    <dbReference type="NCBI Taxonomy" id="166010"/>
    <lineage>
        <taxon>Eukaryota</taxon>
        <taxon>Metazoa</taxon>
        <taxon>Ecdysozoa</taxon>
        <taxon>Nematoda</taxon>
        <taxon>Chromadorea</taxon>
        <taxon>Rhabditida</taxon>
        <taxon>Tylenchina</taxon>
        <taxon>Tylenchomorpha</taxon>
        <taxon>Sphaerularioidea</taxon>
        <taxon>Anguinidae</taxon>
        <taxon>Anguininae</taxon>
        <taxon>Ditylenchus</taxon>
    </lineage>
</organism>
<dbReference type="GO" id="GO:0008270">
    <property type="term" value="F:zinc ion binding"/>
    <property type="evidence" value="ECO:0007669"/>
    <property type="project" value="UniProtKB-KW"/>
</dbReference>
<evidence type="ECO:0000313" key="13">
    <source>
        <dbReference type="EMBL" id="KAI1722314.1"/>
    </source>
</evidence>
<dbReference type="Pfam" id="PF02225">
    <property type="entry name" value="PA"/>
    <property type="match status" value="1"/>
</dbReference>
<comment type="subcellular location">
    <subcellularLocation>
        <location evidence="1">Membrane</location>
        <topology evidence="1">Single-pass membrane protein</topology>
    </subcellularLocation>
</comment>
<dbReference type="InterPro" id="IPR051653">
    <property type="entry name" value="E3_ligase_sorting_rcpt"/>
</dbReference>
<gene>
    <name evidence="13" type="ORF">DdX_04626</name>
</gene>
<dbReference type="GO" id="GO:0016020">
    <property type="term" value="C:membrane"/>
    <property type="evidence" value="ECO:0007669"/>
    <property type="project" value="UniProtKB-SubCell"/>
</dbReference>
<dbReference type="PANTHER" id="PTHR47168:SF1">
    <property type="entry name" value="OS02G0798600 PROTEIN"/>
    <property type="match status" value="1"/>
</dbReference>
<feature type="domain" description="RING-type" evidence="12">
    <location>
        <begin position="255"/>
        <end position="297"/>
    </location>
</feature>
<accession>A0AAD4R7Y0</accession>
<evidence type="ECO:0000256" key="10">
    <source>
        <dbReference type="SAM" id="Phobius"/>
    </source>
</evidence>
<keyword evidence="6 10" id="KW-1133">Transmembrane helix</keyword>
<dbReference type="EMBL" id="JAKKPZ010000004">
    <property type="protein sequence ID" value="KAI1722314.1"/>
    <property type="molecule type" value="Genomic_DNA"/>
</dbReference>
<protein>
    <submittedName>
        <fullName evidence="13">Ring finger domain-containing protein</fullName>
    </submittedName>
</protein>
<feature type="chain" id="PRO_5042059678" evidence="11">
    <location>
        <begin position="37"/>
        <end position="594"/>
    </location>
</feature>
<evidence type="ECO:0000256" key="2">
    <source>
        <dbReference type="ARBA" id="ARBA00022692"/>
    </source>
</evidence>
<dbReference type="PANTHER" id="PTHR47168">
    <property type="entry name" value="RING ZINC FINGER DOMAIN SUPERFAMILY PROTEIN-RELATED"/>
    <property type="match status" value="1"/>
</dbReference>
<evidence type="ECO:0000256" key="9">
    <source>
        <dbReference type="SAM" id="MobiDB-lite"/>
    </source>
</evidence>
<keyword evidence="3" id="KW-0479">Metal-binding</keyword>
<dbReference type="InterPro" id="IPR013083">
    <property type="entry name" value="Znf_RING/FYVE/PHD"/>
</dbReference>
<evidence type="ECO:0000256" key="6">
    <source>
        <dbReference type="ARBA" id="ARBA00022989"/>
    </source>
</evidence>
<dbReference type="Gene3D" id="3.30.40.10">
    <property type="entry name" value="Zinc/RING finger domain, C3HC4 (zinc finger)"/>
    <property type="match status" value="1"/>
</dbReference>
<evidence type="ECO:0000256" key="1">
    <source>
        <dbReference type="ARBA" id="ARBA00004167"/>
    </source>
</evidence>
<dbReference type="Pfam" id="PF13639">
    <property type="entry name" value="zf-RING_2"/>
    <property type="match status" value="1"/>
</dbReference>
<dbReference type="AlphaFoldDB" id="A0AAD4R7Y0"/>
<comment type="caution">
    <text evidence="13">The sequence shown here is derived from an EMBL/GenBank/DDBJ whole genome shotgun (WGS) entry which is preliminary data.</text>
</comment>
<evidence type="ECO:0000256" key="8">
    <source>
        <dbReference type="PROSITE-ProRule" id="PRU00175"/>
    </source>
</evidence>
<keyword evidence="5" id="KW-0862">Zinc</keyword>
<evidence type="ECO:0000256" key="3">
    <source>
        <dbReference type="ARBA" id="ARBA00022723"/>
    </source>
</evidence>
<keyword evidence="14" id="KW-1185">Reference proteome</keyword>
<evidence type="ECO:0000256" key="11">
    <source>
        <dbReference type="SAM" id="SignalP"/>
    </source>
</evidence>
<dbReference type="Gene3D" id="3.50.30.30">
    <property type="match status" value="1"/>
</dbReference>
<dbReference type="Proteomes" id="UP001201812">
    <property type="component" value="Unassembled WGS sequence"/>
</dbReference>
<reference evidence="13" key="1">
    <citation type="submission" date="2022-01" db="EMBL/GenBank/DDBJ databases">
        <title>Genome Sequence Resource for Two Populations of Ditylenchus destructor, the Migratory Endoparasitic Phytonematode.</title>
        <authorList>
            <person name="Zhang H."/>
            <person name="Lin R."/>
            <person name="Xie B."/>
        </authorList>
    </citation>
    <scope>NUCLEOTIDE SEQUENCE</scope>
    <source>
        <strain evidence="13">BazhouSP</strain>
    </source>
</reference>
<keyword evidence="7 10" id="KW-0472">Membrane</keyword>
<sequence length="594" mass="65979">MAVPRLNSLGINFLPLFKFALRLIALFFCAENGALAQFLVEVLESTPFSNHRPVVRCDATGANFGEDVMAFSFGLNAIGCAIRTIPEMACDNVVMPPINETGCSSNFAVVPRGNCSFSEKAYYVQFAHPIGYEALIMYNEPGQAPIPMSGSKFAEQIQIPVVMVNYACMESLMGMYSADRGYVVTLKASPGYYDLIKYLVPFVAIVGFCFIVLFISLVIRLCRERRRLARKRLSKSNLKKIPTKKYKKGDREETCAICLEDFVEGDKLRILPCRHAYHCKCVDPWLTKNRKVCPVCKRKVGPNNGGDSSDSDSERATTSAVVAPPMVTREQDSLLRNEQPMATSTSGEFPYPPVRPTIPMSNSGSFSRAASLLNLSNLFSTGRNGRMRPTTQTPSTNSREFLVASMELPNSSRSDSNLNRDVEDQENHNNENWAQRAKRKVARVVSALRDRNMSTGRHTQLLDEDDTATTVTRDELDTDASRRQYSIWAAENNAYDANSNSADGNSVYIPNTLTKSKFLYLQLTTVCSANNRHLVRVDVEPLDDNTFFPKPNATPPILNPNPSDVPNQRLNVVVFDENSPSPSNAATLPPELPQ</sequence>
<name>A0AAD4R7Y0_9BILA</name>